<gene>
    <name evidence="3" type="ORF">K8W16_04155</name>
</gene>
<dbReference type="Pfam" id="PF07331">
    <property type="entry name" value="TctB"/>
    <property type="match status" value="1"/>
</dbReference>
<evidence type="ECO:0000313" key="3">
    <source>
        <dbReference type="EMBL" id="HJD96822.1"/>
    </source>
</evidence>
<feature type="transmembrane region" description="Helical" evidence="1">
    <location>
        <begin position="116"/>
        <end position="138"/>
    </location>
</feature>
<dbReference type="AlphaFoldDB" id="A0A921AUX0"/>
<evidence type="ECO:0000259" key="2">
    <source>
        <dbReference type="Pfam" id="PF07331"/>
    </source>
</evidence>
<dbReference type="InterPro" id="IPR009936">
    <property type="entry name" value="DUF1468"/>
</dbReference>
<dbReference type="Proteomes" id="UP000698963">
    <property type="component" value="Unassembled WGS sequence"/>
</dbReference>
<proteinExistence type="predicted"/>
<feature type="transmembrane region" description="Helical" evidence="1">
    <location>
        <begin position="82"/>
        <end position="110"/>
    </location>
</feature>
<reference evidence="3" key="1">
    <citation type="journal article" date="2021" name="PeerJ">
        <title>Extensive microbial diversity within the chicken gut microbiome revealed by metagenomics and culture.</title>
        <authorList>
            <person name="Gilroy R."/>
            <person name="Ravi A."/>
            <person name="Getino M."/>
            <person name="Pursley I."/>
            <person name="Horton D.L."/>
            <person name="Alikhan N.F."/>
            <person name="Baker D."/>
            <person name="Gharbi K."/>
            <person name="Hall N."/>
            <person name="Watson M."/>
            <person name="Adriaenssens E.M."/>
            <person name="Foster-Nyarko E."/>
            <person name="Jarju S."/>
            <person name="Secka A."/>
            <person name="Antonio M."/>
            <person name="Oren A."/>
            <person name="Chaudhuri R.R."/>
            <person name="La Ragione R."/>
            <person name="Hildebrand F."/>
            <person name="Pallen M.J."/>
        </authorList>
    </citation>
    <scope>NUCLEOTIDE SEQUENCE</scope>
    <source>
        <strain evidence="3">ChiGjej2B2-19336</strain>
    </source>
</reference>
<evidence type="ECO:0000313" key="4">
    <source>
        <dbReference type="Proteomes" id="UP000698963"/>
    </source>
</evidence>
<feature type="domain" description="DUF1468" evidence="2">
    <location>
        <begin position="7"/>
        <end position="143"/>
    </location>
</feature>
<accession>A0A921AUX0</accession>
<comment type="caution">
    <text evidence="3">The sequence shown here is derived from an EMBL/GenBank/DDBJ whole genome shotgun (WGS) entry which is preliminary data.</text>
</comment>
<keyword evidence="1" id="KW-0812">Transmembrane</keyword>
<sequence>MKKEDVISGVLLMGLSAVLYTQTLVDPSEIMFEDDIDPMKYPRLLILILAILGALLALRGLKLEKVVSSVPIFSRRTLGIMAVMLVYAAIFTTVGFFVSSFIAGFAVAFIMGWRRLPILAAVCGLSVVVIWLLFTYILRIPLPVGTLF</sequence>
<keyword evidence="1" id="KW-1133">Transmembrane helix</keyword>
<feature type="transmembrane region" description="Helical" evidence="1">
    <location>
        <begin position="43"/>
        <end position="61"/>
    </location>
</feature>
<dbReference type="RefSeq" id="WP_304121389.1">
    <property type="nucleotide sequence ID" value="NZ_DYZA01000075.1"/>
</dbReference>
<evidence type="ECO:0000256" key="1">
    <source>
        <dbReference type="SAM" id="Phobius"/>
    </source>
</evidence>
<organism evidence="3 4">
    <name type="scientific">Mailhella massiliensis</name>
    <dbReference type="NCBI Taxonomy" id="1903261"/>
    <lineage>
        <taxon>Bacteria</taxon>
        <taxon>Pseudomonadati</taxon>
        <taxon>Thermodesulfobacteriota</taxon>
        <taxon>Desulfovibrionia</taxon>
        <taxon>Desulfovibrionales</taxon>
        <taxon>Desulfovibrionaceae</taxon>
        <taxon>Mailhella</taxon>
    </lineage>
</organism>
<keyword evidence="1" id="KW-0472">Membrane</keyword>
<protein>
    <submittedName>
        <fullName evidence="3">Tripartite tricarboxylate transporter TctB family protein</fullName>
    </submittedName>
</protein>
<reference evidence="3" key="2">
    <citation type="submission" date="2021-09" db="EMBL/GenBank/DDBJ databases">
        <authorList>
            <person name="Gilroy R."/>
        </authorList>
    </citation>
    <scope>NUCLEOTIDE SEQUENCE</scope>
    <source>
        <strain evidence="3">ChiGjej2B2-19336</strain>
    </source>
</reference>
<dbReference type="EMBL" id="DYZA01000075">
    <property type="protein sequence ID" value="HJD96822.1"/>
    <property type="molecule type" value="Genomic_DNA"/>
</dbReference>
<name>A0A921AUX0_9BACT</name>